<evidence type="ECO:0000259" key="3">
    <source>
        <dbReference type="Pfam" id="PF21562"/>
    </source>
</evidence>
<accession>A0AAN4C9D4</accession>
<dbReference type="Pfam" id="PF21562">
    <property type="entry name" value="Gp63_3rd_G7C"/>
    <property type="match status" value="1"/>
</dbReference>
<dbReference type="InterPro" id="IPR049297">
    <property type="entry name" value="Gp63_dom_3"/>
</dbReference>
<dbReference type="InterPro" id="IPR036514">
    <property type="entry name" value="SGNH_hydro_sf"/>
</dbReference>
<dbReference type="Gene3D" id="3.40.50.1110">
    <property type="entry name" value="SGNH hydrolase"/>
    <property type="match status" value="1"/>
</dbReference>
<protein>
    <recommendedName>
        <fullName evidence="7">Tail spike TSP1/Gp66 N-terminal domain-containing protein</fullName>
    </recommendedName>
</protein>
<dbReference type="Pfam" id="PF18668">
    <property type="entry name" value="Tail_spike_N"/>
    <property type="match status" value="1"/>
</dbReference>
<feature type="region of interest" description="Disordered" evidence="1">
    <location>
        <begin position="250"/>
        <end position="269"/>
    </location>
</feature>
<evidence type="ECO:0000259" key="4">
    <source>
        <dbReference type="Pfam" id="PF21988"/>
    </source>
</evidence>
<evidence type="ECO:0000313" key="6">
    <source>
        <dbReference type="Proteomes" id="UP001171165"/>
    </source>
</evidence>
<evidence type="ECO:0008006" key="7">
    <source>
        <dbReference type="Google" id="ProtNLM"/>
    </source>
</evidence>
<feature type="compositionally biased region" description="Polar residues" evidence="1">
    <location>
        <begin position="257"/>
        <end position="269"/>
    </location>
</feature>
<organism evidence="5 6">
    <name type="scientific">Proteus mirabilis</name>
    <dbReference type="NCBI Taxonomy" id="584"/>
    <lineage>
        <taxon>Bacteria</taxon>
        <taxon>Pseudomonadati</taxon>
        <taxon>Pseudomonadota</taxon>
        <taxon>Gammaproteobacteria</taxon>
        <taxon>Enterobacterales</taxon>
        <taxon>Morganellaceae</taxon>
        <taxon>Proteus</taxon>
    </lineage>
</organism>
<proteinExistence type="predicted"/>
<dbReference type="InterPro" id="IPR040775">
    <property type="entry name" value="Tail_spike_N"/>
</dbReference>
<dbReference type="Gene3D" id="2.10.10.80">
    <property type="match status" value="1"/>
</dbReference>
<dbReference type="GO" id="GO:0016788">
    <property type="term" value="F:hydrolase activity, acting on ester bonds"/>
    <property type="evidence" value="ECO:0007669"/>
    <property type="project" value="UniProtKB-ARBA"/>
</dbReference>
<dbReference type="Pfam" id="PF21988">
    <property type="entry name" value="G7C_GBD"/>
    <property type="match status" value="1"/>
</dbReference>
<evidence type="ECO:0000256" key="1">
    <source>
        <dbReference type="SAM" id="MobiDB-lite"/>
    </source>
</evidence>
<reference evidence="5" key="1">
    <citation type="submission" date="2023-06" db="EMBL/GenBank/DDBJ databases">
        <authorList>
            <consortium name="Clinical and Environmental Microbiology Branch: Whole genome sequencing antimicrobial resistance pathogens in the healthcare setting"/>
        </authorList>
    </citation>
    <scope>NUCLEOTIDE SEQUENCE</scope>
    <source>
        <strain evidence="5">Microbial</strain>
    </source>
</reference>
<dbReference type="EMBL" id="ABKSPD020000017">
    <property type="protein sequence ID" value="EKW9777712.1"/>
    <property type="molecule type" value="Genomic_DNA"/>
</dbReference>
<dbReference type="Proteomes" id="UP001171165">
    <property type="component" value="Unassembled WGS sequence"/>
</dbReference>
<feature type="domain" description="Tail fiber protein third" evidence="3">
    <location>
        <begin position="151"/>
        <end position="209"/>
    </location>
</feature>
<dbReference type="SUPFAM" id="SSF52266">
    <property type="entry name" value="SGNH hydrolase"/>
    <property type="match status" value="1"/>
</dbReference>
<feature type="domain" description="Tailspike protein galactose-binding" evidence="4">
    <location>
        <begin position="483"/>
        <end position="629"/>
    </location>
</feature>
<comment type="caution">
    <text evidence="5">The sequence shown here is derived from an EMBL/GenBank/DDBJ whole genome shotgun (WGS) entry which is preliminary data.</text>
</comment>
<gene>
    <name evidence="5" type="ORF">PW210_003585</name>
</gene>
<dbReference type="InterPro" id="IPR054153">
    <property type="entry name" value="G7C_GBD"/>
</dbReference>
<name>A0AAN4C9D4_PROMI</name>
<sequence length="807" mass="89634">MSTIPTQNPVPSEAPRDLKYNSGKIDEFVTSMKNKYIDRFGQEHFTIEGLRWVAQQAISQFGYITLDSFQKGAEITLPNQVLRDEITGEYYRWDGALPKSVPVNSTPDNSGGVGVNSWLSVGDAVLRSDLEKGRFNNEGTSIFFIPGINLLDENIDNRAAIYEFNGNVFIPKGITVRCNLLPEDDVTIFKGEGKILTRDPWGNEHIFDVYKANNGSDFSFSDILNQGMYKEFDISVGCIGDSISDGAWGKQDWKSPPTDSNGNLSSVNYNHSAPESGGSHSWVAHFAYGLNLIAERVTSKKIFHPCNCSLSGQKLINGWAYRNFDYGFFKNKAYGNKAPDVLIISMGWNDNVGDFSDYLRSFDSLIKKACGYGSSVSIVSVNQNDFKHTALENSVKSSLPIYYKNIEYYDLSGYLEKVSTSKIGDPNRFYTKNNGVFDVVHPQPIGQITIGSGLLCSLFRNKFIKDVGDNVLLQPSTNDKYVSCVGYTTGNRYSPKYYNAGGNNLLDSMGKIAQFDIDKENVTINYLVYCEDDNLSASIIEPYNRAEDYEVFPAANNISLFRGLGVYPNSEKELATYRTINREIIASGRMRDGLSLITNIGKLHYGLNLISIIYGGNPSIVYPPLLKFQKNNDVGSMYYNFSFIVKNNIYGSIKKLINNPDRQLVNIFDGSVSSFTPHFFISGDFRVSTTIIHSDIPSGFFVLLNYDEINDIGISISVNDGVIEHGEYSKGNVENINKTNINKNGEIRILSYQATSLGKVSNNFKIDCGGNSYSFSSEYSTGGTIGAKNSSGENVYLTISTSNIYVN</sequence>
<evidence type="ECO:0000259" key="2">
    <source>
        <dbReference type="Pfam" id="PF18668"/>
    </source>
</evidence>
<feature type="domain" description="Tail spike TSP1/Gp66 N-terminal" evidence="2">
    <location>
        <begin position="57"/>
        <end position="123"/>
    </location>
</feature>
<dbReference type="AlphaFoldDB" id="A0AAN4C9D4"/>
<evidence type="ECO:0000313" key="5">
    <source>
        <dbReference type="EMBL" id="EKW9777712.1"/>
    </source>
</evidence>